<dbReference type="Pfam" id="PF24883">
    <property type="entry name" value="NPHP3_N"/>
    <property type="match status" value="1"/>
</dbReference>
<dbReference type="Proteomes" id="UP000664132">
    <property type="component" value="Unassembled WGS sequence"/>
</dbReference>
<feature type="compositionally biased region" description="Basic and acidic residues" evidence="3">
    <location>
        <begin position="592"/>
        <end position="601"/>
    </location>
</feature>
<dbReference type="InterPro" id="IPR027417">
    <property type="entry name" value="P-loop_NTPase"/>
</dbReference>
<keyword evidence="2" id="KW-0040">ANK repeat</keyword>
<dbReference type="PROSITE" id="PS50088">
    <property type="entry name" value="ANK_REPEAT"/>
    <property type="match status" value="2"/>
</dbReference>
<evidence type="ECO:0000259" key="5">
    <source>
        <dbReference type="Pfam" id="PF24883"/>
    </source>
</evidence>
<accession>A0A8H7WCQ2</accession>
<evidence type="ECO:0000313" key="6">
    <source>
        <dbReference type="EMBL" id="KAG4422429.1"/>
    </source>
</evidence>
<dbReference type="PANTHER" id="PTHR10039:SF15">
    <property type="entry name" value="NACHT DOMAIN-CONTAINING PROTEIN"/>
    <property type="match status" value="1"/>
</dbReference>
<reference evidence="6" key="1">
    <citation type="submission" date="2021-02" db="EMBL/GenBank/DDBJ databases">
        <title>Genome sequence Cadophora malorum strain M34.</title>
        <authorList>
            <person name="Stefanovic E."/>
            <person name="Vu D."/>
            <person name="Scully C."/>
            <person name="Dijksterhuis J."/>
            <person name="Roader J."/>
            <person name="Houbraken J."/>
        </authorList>
    </citation>
    <scope>NUCLEOTIDE SEQUENCE</scope>
    <source>
        <strain evidence="6">M34</strain>
    </source>
</reference>
<evidence type="ECO:0008006" key="8">
    <source>
        <dbReference type="Google" id="ProtNLM"/>
    </source>
</evidence>
<dbReference type="InterPro" id="IPR056884">
    <property type="entry name" value="NPHP3-like_N"/>
</dbReference>
<evidence type="ECO:0000256" key="2">
    <source>
        <dbReference type="PROSITE-ProRule" id="PRU00023"/>
    </source>
</evidence>
<dbReference type="InterPro" id="IPR036770">
    <property type="entry name" value="Ankyrin_rpt-contain_sf"/>
</dbReference>
<evidence type="ECO:0000256" key="3">
    <source>
        <dbReference type="SAM" id="MobiDB-lite"/>
    </source>
</evidence>
<dbReference type="Gene3D" id="3.40.50.300">
    <property type="entry name" value="P-loop containing nucleotide triphosphate hydrolases"/>
    <property type="match status" value="1"/>
</dbReference>
<evidence type="ECO:0000259" key="4">
    <source>
        <dbReference type="Pfam" id="PF17111"/>
    </source>
</evidence>
<feature type="domain" description="Nephrocystin 3-like N-terminal" evidence="5">
    <location>
        <begin position="203"/>
        <end position="364"/>
    </location>
</feature>
<dbReference type="PANTHER" id="PTHR10039">
    <property type="entry name" value="AMELOGENIN"/>
    <property type="match status" value="1"/>
</dbReference>
<organism evidence="6 7">
    <name type="scientific">Cadophora malorum</name>
    <dbReference type="NCBI Taxonomy" id="108018"/>
    <lineage>
        <taxon>Eukaryota</taxon>
        <taxon>Fungi</taxon>
        <taxon>Dikarya</taxon>
        <taxon>Ascomycota</taxon>
        <taxon>Pezizomycotina</taxon>
        <taxon>Leotiomycetes</taxon>
        <taxon>Helotiales</taxon>
        <taxon>Ploettnerulaceae</taxon>
        <taxon>Cadophora</taxon>
    </lineage>
</organism>
<dbReference type="SMART" id="SM00248">
    <property type="entry name" value="ANK"/>
    <property type="match status" value="3"/>
</dbReference>
<dbReference type="EMBL" id="JAFJYH010000049">
    <property type="protein sequence ID" value="KAG4422429.1"/>
    <property type="molecule type" value="Genomic_DNA"/>
</dbReference>
<feature type="compositionally biased region" description="Basic and acidic residues" evidence="3">
    <location>
        <begin position="609"/>
        <end position="620"/>
    </location>
</feature>
<dbReference type="OrthoDB" id="1577640at2759"/>
<dbReference type="SUPFAM" id="SSF48403">
    <property type="entry name" value="Ankyrin repeat"/>
    <property type="match status" value="2"/>
</dbReference>
<dbReference type="InterPro" id="IPR002110">
    <property type="entry name" value="Ankyrin_rpt"/>
</dbReference>
<feature type="repeat" description="ANK" evidence="2">
    <location>
        <begin position="712"/>
        <end position="744"/>
    </location>
</feature>
<sequence length="1186" mass="132577">MADPLSIAGSIAGLITIADVVIRNGYKYISAVRDADKAVVSLIGEINSLVGVPQSLRNVAEGLEGDEVPFIVTTQVHHIESCFQTLKKIQALLDRFELSKSKDLVHRTLQRLNWPLTRSDTKSLAVEVARHRETLVLALNADEMQDTHTNTLSSIEKGLAKDRAERETIKLNDHRKKILEWLCPGSINLHKNQESAVSLRQPGTGVWFTDSVEFQQWKLSNNSKLWLYGIPGAGKTILMSTIIQEVQKFNKRTAFFYCDYKDPATQEPANIFVSLVKQLVFSSEAAFRLAESFYDSHSRSSSGHQSVNAESFIELLHNIIELLHSTTIIIDGLDEISANRFDALDLIKQIYHGRANTRVLFASRPERDIEQCLSEFDSISIAARSSDLELFRWVACQIDHLCELPNDGARSKALDQLPRGLPETYDRILGRVLDRHEEIHRLVSMTLQWLVCAKYPLGRHALLEALSISPVETHLDPDTEATEDELLRWCSSLVRRRADGDGIELAHFTVKEYLTSTVFDNHGHGHENSRVAIFKIRPEESCKTLGILCLIYLNMSHLEVPPPGDLWDNAWHSSESEFCDEGSEGDESIEDDNPKTEDSNKTETIPGNKVDDNSPSRKEAATTALVTHQHERTDDERLGADEAFRPYLRTFPLLDYSANHWRPHLASHMNNRVAIRLSMTLFARQKSYRFIWWSYAYMCDILQGELWHSPHSDTTTLHWAAMLSLPDLCSWLIDEGSDVNCTSQLGSPLDCALCGITSLYHGEQENYEALMDDDDQRRNKNTSGEEHCGTIYSVVKELIRRGAKLTATTYPYFQAQPLGLALMNYPWSDEVIQLLLREGALVTEGVLEIIDDYLTREGRSVSRTTISSGIAVISSDSTVEYVPDNALPLYQRLLARLPDHASSATTLICNPSVEVKGTCPLDVLKARFLDAAKHGIFHTTMKFASEIGQLELGSIESIYGQGLTLALENGHQDVAEYLLKSGADPNCKDKCGDTPAHRVLQASAILSANYITRGIKALLDFGASLSICNHKGEQAIHLAAKSKHESLSKSIVAWIGERKFQQCLGTLTPSLLRYAVVGGTDSTVDFIILMYQEIDVVDHHSEDGTSLMGLAAMRETELALRFLYNKGLSVDAPMTLPIDPMAGSDTHHSYGAIPNETQHLARNWEVYKCSRLEWADGLTSCIVHGQ</sequence>
<feature type="compositionally biased region" description="Acidic residues" evidence="3">
    <location>
        <begin position="577"/>
        <end position="591"/>
    </location>
</feature>
<proteinExistence type="predicted"/>
<dbReference type="Pfam" id="PF12796">
    <property type="entry name" value="Ank_2"/>
    <property type="match status" value="1"/>
</dbReference>
<protein>
    <recommendedName>
        <fullName evidence="8">NACHT domain-containing protein</fullName>
    </recommendedName>
</protein>
<comment type="caution">
    <text evidence="6">The sequence shown here is derived from an EMBL/GenBank/DDBJ whole genome shotgun (WGS) entry which is preliminary data.</text>
</comment>
<feature type="repeat" description="ANK" evidence="2">
    <location>
        <begin position="963"/>
        <end position="990"/>
    </location>
</feature>
<feature type="domain" description="Azaphilone pigments biosynthesis cluster protein L N-terminal" evidence="4">
    <location>
        <begin position="2"/>
        <end position="151"/>
    </location>
</feature>
<dbReference type="SUPFAM" id="SSF52540">
    <property type="entry name" value="P-loop containing nucleoside triphosphate hydrolases"/>
    <property type="match status" value="1"/>
</dbReference>
<name>A0A8H7WCQ2_9HELO</name>
<dbReference type="PROSITE" id="PS50297">
    <property type="entry name" value="ANK_REP_REGION"/>
    <property type="match status" value="1"/>
</dbReference>
<dbReference type="Gene3D" id="1.25.40.20">
    <property type="entry name" value="Ankyrin repeat-containing domain"/>
    <property type="match status" value="2"/>
</dbReference>
<evidence type="ECO:0000256" key="1">
    <source>
        <dbReference type="ARBA" id="ARBA00022737"/>
    </source>
</evidence>
<dbReference type="InterPro" id="IPR031348">
    <property type="entry name" value="PigL_N"/>
</dbReference>
<keyword evidence="7" id="KW-1185">Reference proteome</keyword>
<dbReference type="AlphaFoldDB" id="A0A8H7WCQ2"/>
<dbReference type="Pfam" id="PF17111">
    <property type="entry name" value="PigL_N"/>
    <property type="match status" value="1"/>
</dbReference>
<feature type="region of interest" description="Disordered" evidence="3">
    <location>
        <begin position="577"/>
        <end position="621"/>
    </location>
</feature>
<keyword evidence="1" id="KW-0677">Repeat</keyword>
<gene>
    <name evidence="6" type="ORF">IFR04_004453</name>
</gene>
<evidence type="ECO:0000313" key="7">
    <source>
        <dbReference type="Proteomes" id="UP000664132"/>
    </source>
</evidence>